<dbReference type="EMBL" id="CCKQ01009458">
    <property type="protein sequence ID" value="CDW80945.1"/>
    <property type="molecule type" value="Genomic_DNA"/>
</dbReference>
<protein>
    <submittedName>
        <fullName evidence="2">Uncharacterized protein</fullName>
    </submittedName>
</protein>
<dbReference type="InParanoid" id="A0A078AFH6"/>
<gene>
    <name evidence="2" type="primary">Contig16195.g17255</name>
    <name evidence="2" type="ORF">STYLEM_9951</name>
</gene>
<evidence type="ECO:0000256" key="1">
    <source>
        <dbReference type="SAM" id="MobiDB-lite"/>
    </source>
</evidence>
<proteinExistence type="predicted"/>
<reference evidence="2 3" key="1">
    <citation type="submission" date="2014-06" db="EMBL/GenBank/DDBJ databases">
        <authorList>
            <person name="Swart Estienne"/>
        </authorList>
    </citation>
    <scope>NUCLEOTIDE SEQUENCE [LARGE SCALE GENOMIC DNA]</scope>
    <source>
        <strain evidence="2 3">130c</strain>
    </source>
</reference>
<evidence type="ECO:0000313" key="2">
    <source>
        <dbReference type="EMBL" id="CDW80945.1"/>
    </source>
</evidence>
<feature type="compositionally biased region" description="Basic and acidic residues" evidence="1">
    <location>
        <begin position="13"/>
        <end position="23"/>
    </location>
</feature>
<feature type="region of interest" description="Disordered" evidence="1">
    <location>
        <begin position="1"/>
        <end position="23"/>
    </location>
</feature>
<name>A0A078AFH6_STYLE</name>
<keyword evidence="3" id="KW-1185">Reference proteome</keyword>
<dbReference type="AlphaFoldDB" id="A0A078AFH6"/>
<organism evidence="2 3">
    <name type="scientific">Stylonychia lemnae</name>
    <name type="common">Ciliate</name>
    <dbReference type="NCBI Taxonomy" id="5949"/>
    <lineage>
        <taxon>Eukaryota</taxon>
        <taxon>Sar</taxon>
        <taxon>Alveolata</taxon>
        <taxon>Ciliophora</taxon>
        <taxon>Intramacronucleata</taxon>
        <taxon>Spirotrichea</taxon>
        <taxon>Stichotrichia</taxon>
        <taxon>Sporadotrichida</taxon>
        <taxon>Oxytrichidae</taxon>
        <taxon>Stylonychinae</taxon>
        <taxon>Stylonychia</taxon>
    </lineage>
</organism>
<evidence type="ECO:0000313" key="3">
    <source>
        <dbReference type="Proteomes" id="UP000039865"/>
    </source>
</evidence>
<accession>A0A078AFH6</accession>
<sequence length="277" mass="31499">MDKNLVSNAPMDKQIEPSRRHQDDSIKLFLKNYLKENFSNQDQGESQYRESQDVKLNSANKNAESLSTLSDMLYRTSQIKKAFQSQSRDISRLIQHFQHAQMQQSQNHILPLNNTEISKKRDLKILQKAQQKKSRQQTQIGSISSFQVSNKTDGGIKGDRASTFSCDSSYSTKSNSIKNLEQSTLPKVSFGTMSSAKNLYDISSKELLGEISKDGDSLKQKYSSQKVISLQHTNLARDNENSIENFTLCSLDKTLKEENPKQSRSRPLFQVAVNYSK</sequence>
<dbReference type="Proteomes" id="UP000039865">
    <property type="component" value="Unassembled WGS sequence"/>
</dbReference>